<dbReference type="InterPro" id="IPR016040">
    <property type="entry name" value="NAD(P)-bd_dom"/>
</dbReference>
<organism evidence="2 3">
    <name type="scientific">Allohahella marinimesophila</name>
    <dbReference type="NCBI Taxonomy" id="1054972"/>
    <lineage>
        <taxon>Bacteria</taxon>
        <taxon>Pseudomonadati</taxon>
        <taxon>Pseudomonadota</taxon>
        <taxon>Gammaproteobacteria</taxon>
        <taxon>Oceanospirillales</taxon>
        <taxon>Hahellaceae</taxon>
        <taxon>Allohahella</taxon>
    </lineage>
</organism>
<dbReference type="Gene3D" id="3.40.50.720">
    <property type="entry name" value="NAD(P)-binding Rossmann-like Domain"/>
    <property type="match status" value="1"/>
</dbReference>
<evidence type="ECO:0000313" key="2">
    <source>
        <dbReference type="EMBL" id="GAA3955334.1"/>
    </source>
</evidence>
<dbReference type="PANTHER" id="PTHR15020">
    <property type="entry name" value="FLAVIN REDUCTASE-RELATED"/>
    <property type="match status" value="1"/>
</dbReference>
<accession>A0ABP7NWJ1</accession>
<proteinExistence type="predicted"/>
<comment type="caution">
    <text evidence="2">The sequence shown here is derived from an EMBL/GenBank/DDBJ whole genome shotgun (WGS) entry which is preliminary data.</text>
</comment>
<dbReference type="PANTHER" id="PTHR15020:SF50">
    <property type="entry name" value="UPF0659 PROTEIN YMR090W"/>
    <property type="match status" value="1"/>
</dbReference>
<keyword evidence="3" id="KW-1185">Reference proteome</keyword>
<feature type="domain" description="NAD(P)-binding" evidence="1">
    <location>
        <begin position="9"/>
        <end position="187"/>
    </location>
</feature>
<dbReference type="EMBL" id="BAABBO010000007">
    <property type="protein sequence ID" value="GAA3955334.1"/>
    <property type="molecule type" value="Genomic_DNA"/>
</dbReference>
<protein>
    <submittedName>
        <fullName evidence="2">SDR family oxidoreductase</fullName>
    </submittedName>
</protein>
<gene>
    <name evidence="2" type="ORF">GCM10022278_12400</name>
</gene>
<dbReference type="Pfam" id="PF13460">
    <property type="entry name" value="NAD_binding_10"/>
    <property type="match status" value="1"/>
</dbReference>
<name>A0ABP7NWJ1_9GAMM</name>
<dbReference type="RefSeq" id="WP_344804390.1">
    <property type="nucleotide sequence ID" value="NZ_BAABBO010000007.1"/>
</dbReference>
<sequence>MNERTLVIGSSGNIGKLLVPMLAKAGIPTVAMVRDKSKLERHEGIEIVEADLEKDFGHVFEGCNRVVFCAGSGPDTGLDKTFLVDLWGARKAVAQAKKHGVEQFVMVSSMGAGDPEAGPQAMRPYLIAKHLADEGLIQSGVPYTILRPGQLTDVDGSGRITTTVPEQSDDQKVPREDVASVILETLRKGAPLNEIVDIYQGEEAIEKAIG</sequence>
<evidence type="ECO:0000313" key="3">
    <source>
        <dbReference type="Proteomes" id="UP001501337"/>
    </source>
</evidence>
<reference evidence="3" key="1">
    <citation type="journal article" date="2019" name="Int. J. Syst. Evol. Microbiol.">
        <title>The Global Catalogue of Microorganisms (GCM) 10K type strain sequencing project: providing services to taxonomists for standard genome sequencing and annotation.</title>
        <authorList>
            <consortium name="The Broad Institute Genomics Platform"/>
            <consortium name="The Broad Institute Genome Sequencing Center for Infectious Disease"/>
            <person name="Wu L."/>
            <person name="Ma J."/>
        </authorList>
    </citation>
    <scope>NUCLEOTIDE SEQUENCE [LARGE SCALE GENOMIC DNA]</scope>
    <source>
        <strain evidence="3">JCM 17555</strain>
    </source>
</reference>
<evidence type="ECO:0000259" key="1">
    <source>
        <dbReference type="Pfam" id="PF13460"/>
    </source>
</evidence>
<dbReference type="Proteomes" id="UP001501337">
    <property type="component" value="Unassembled WGS sequence"/>
</dbReference>
<dbReference type="SUPFAM" id="SSF51735">
    <property type="entry name" value="NAD(P)-binding Rossmann-fold domains"/>
    <property type="match status" value="1"/>
</dbReference>
<dbReference type="CDD" id="cd05243">
    <property type="entry name" value="SDR_a5"/>
    <property type="match status" value="1"/>
</dbReference>
<dbReference type="InterPro" id="IPR036291">
    <property type="entry name" value="NAD(P)-bd_dom_sf"/>
</dbReference>